<name>A0A8X7UX03_BRACI</name>
<evidence type="ECO:0000313" key="1">
    <source>
        <dbReference type="EMBL" id="KAG2293972.1"/>
    </source>
</evidence>
<proteinExistence type="predicted"/>
<protein>
    <submittedName>
        <fullName evidence="1">Uncharacterized protein</fullName>
    </submittedName>
</protein>
<gene>
    <name evidence="1" type="ORF">Bca52824_040641</name>
</gene>
<dbReference type="EMBL" id="JAAMPC010000009">
    <property type="protein sequence ID" value="KAG2293972.1"/>
    <property type="molecule type" value="Genomic_DNA"/>
</dbReference>
<dbReference type="Proteomes" id="UP000886595">
    <property type="component" value="Unassembled WGS sequence"/>
</dbReference>
<dbReference type="InterPro" id="IPR004252">
    <property type="entry name" value="Probable_transposase_24"/>
</dbReference>
<comment type="caution">
    <text evidence="1">The sequence shown here is derived from an EMBL/GenBank/DDBJ whole genome shotgun (WGS) entry which is preliminary data.</text>
</comment>
<accession>A0A8X7UX03</accession>
<dbReference type="Pfam" id="PF03004">
    <property type="entry name" value="Transposase_24"/>
    <property type="match status" value="1"/>
</dbReference>
<keyword evidence="2" id="KW-1185">Reference proteome</keyword>
<reference evidence="1 2" key="1">
    <citation type="submission" date="2020-02" db="EMBL/GenBank/DDBJ databases">
        <authorList>
            <person name="Ma Q."/>
            <person name="Huang Y."/>
            <person name="Song X."/>
            <person name="Pei D."/>
        </authorList>
    </citation>
    <scope>NUCLEOTIDE SEQUENCE [LARGE SCALE GENOMIC DNA]</scope>
    <source>
        <strain evidence="1">Sxm20200214</strain>
        <tissue evidence="1">Leaf</tissue>
    </source>
</reference>
<organism evidence="1 2">
    <name type="scientific">Brassica carinata</name>
    <name type="common">Ethiopian mustard</name>
    <name type="synonym">Abyssinian cabbage</name>
    <dbReference type="NCBI Taxonomy" id="52824"/>
    <lineage>
        <taxon>Eukaryota</taxon>
        <taxon>Viridiplantae</taxon>
        <taxon>Streptophyta</taxon>
        <taxon>Embryophyta</taxon>
        <taxon>Tracheophyta</taxon>
        <taxon>Spermatophyta</taxon>
        <taxon>Magnoliopsida</taxon>
        <taxon>eudicotyledons</taxon>
        <taxon>Gunneridae</taxon>
        <taxon>Pentapetalae</taxon>
        <taxon>rosids</taxon>
        <taxon>malvids</taxon>
        <taxon>Brassicales</taxon>
        <taxon>Brassicaceae</taxon>
        <taxon>Brassiceae</taxon>
        <taxon>Brassica</taxon>
    </lineage>
</organism>
<dbReference type="AlphaFoldDB" id="A0A8X7UX03"/>
<evidence type="ECO:0000313" key="2">
    <source>
        <dbReference type="Proteomes" id="UP000886595"/>
    </source>
</evidence>
<sequence>MYHWDSGITSLVRNSFEAKLKLQLTRQVSRWKSNWRKKGDAAMPLWFDPNVWAGLVAYWLDPESEVRSCNSRAARYSTRWTWTAEQTGCSIPDLLGVLEITKRNPDGSFVDGKSEQLYNDVTSKFQELSQAASDDPESTGSSGLSPMEKNKIYCEFAPRKKGRLYGVGSLNTSLRSVPASFPSSSTRDQSLEKIIYDQAQKIESQGNEILKLYKIVRHLASKDSTVADILGHEGVSYATVMMMNLMLFSLFSITF</sequence>
<dbReference type="OrthoDB" id="1092877at2759"/>